<dbReference type="EMBL" id="QPFP01000007">
    <property type="protein sequence ID" value="TEB35457.1"/>
    <property type="molecule type" value="Genomic_DNA"/>
</dbReference>
<comment type="caution">
    <text evidence="1">The sequence shown here is derived from an EMBL/GenBank/DDBJ whole genome shotgun (WGS) entry which is preliminary data.</text>
</comment>
<dbReference type="Proteomes" id="UP000298030">
    <property type="component" value="Unassembled WGS sequence"/>
</dbReference>
<dbReference type="AlphaFoldDB" id="A0A4Y7TMM7"/>
<accession>A0A4Y7TMM7</accession>
<gene>
    <name evidence="1" type="ORF">FA13DRAFT_1788095</name>
</gene>
<dbReference type="OrthoDB" id="10008801at2759"/>
<protein>
    <submittedName>
        <fullName evidence="1">Uncharacterized protein</fullName>
    </submittedName>
</protein>
<evidence type="ECO:0000313" key="1">
    <source>
        <dbReference type="EMBL" id="TEB35457.1"/>
    </source>
</evidence>
<proteinExistence type="predicted"/>
<sequence>MGSGAVVRHDTVAVLQVPYGELALSTTAMSTAACLLVSSFSRQLRAASLPRITARLPQPLASAACQRRSIFGFGKSNTGEPSVGDVEARAKAITEALMQKEEWRKLATHTGAIQSMQTLLTILSKKGIDVGSGKPPKFTDMMRLAADAEFRDAVTHMKAEMKKAGVNLDDPELVKSLMSMSTTPKP</sequence>
<organism evidence="1 2">
    <name type="scientific">Coprinellus micaceus</name>
    <name type="common">Glistening ink-cap mushroom</name>
    <name type="synonym">Coprinus micaceus</name>
    <dbReference type="NCBI Taxonomy" id="71717"/>
    <lineage>
        <taxon>Eukaryota</taxon>
        <taxon>Fungi</taxon>
        <taxon>Dikarya</taxon>
        <taxon>Basidiomycota</taxon>
        <taxon>Agaricomycotina</taxon>
        <taxon>Agaricomycetes</taxon>
        <taxon>Agaricomycetidae</taxon>
        <taxon>Agaricales</taxon>
        <taxon>Agaricineae</taxon>
        <taxon>Psathyrellaceae</taxon>
        <taxon>Coprinellus</taxon>
    </lineage>
</organism>
<evidence type="ECO:0000313" key="2">
    <source>
        <dbReference type="Proteomes" id="UP000298030"/>
    </source>
</evidence>
<reference evidence="1 2" key="1">
    <citation type="journal article" date="2019" name="Nat. Ecol. Evol.">
        <title>Megaphylogeny resolves global patterns of mushroom evolution.</title>
        <authorList>
            <person name="Varga T."/>
            <person name="Krizsan K."/>
            <person name="Foldi C."/>
            <person name="Dima B."/>
            <person name="Sanchez-Garcia M."/>
            <person name="Sanchez-Ramirez S."/>
            <person name="Szollosi G.J."/>
            <person name="Szarkandi J.G."/>
            <person name="Papp V."/>
            <person name="Albert L."/>
            <person name="Andreopoulos W."/>
            <person name="Angelini C."/>
            <person name="Antonin V."/>
            <person name="Barry K.W."/>
            <person name="Bougher N.L."/>
            <person name="Buchanan P."/>
            <person name="Buyck B."/>
            <person name="Bense V."/>
            <person name="Catcheside P."/>
            <person name="Chovatia M."/>
            <person name="Cooper J."/>
            <person name="Damon W."/>
            <person name="Desjardin D."/>
            <person name="Finy P."/>
            <person name="Geml J."/>
            <person name="Haridas S."/>
            <person name="Hughes K."/>
            <person name="Justo A."/>
            <person name="Karasinski D."/>
            <person name="Kautmanova I."/>
            <person name="Kiss B."/>
            <person name="Kocsube S."/>
            <person name="Kotiranta H."/>
            <person name="LaButti K.M."/>
            <person name="Lechner B.E."/>
            <person name="Liimatainen K."/>
            <person name="Lipzen A."/>
            <person name="Lukacs Z."/>
            <person name="Mihaltcheva S."/>
            <person name="Morgado L.N."/>
            <person name="Niskanen T."/>
            <person name="Noordeloos M.E."/>
            <person name="Ohm R.A."/>
            <person name="Ortiz-Santana B."/>
            <person name="Ovrebo C."/>
            <person name="Racz N."/>
            <person name="Riley R."/>
            <person name="Savchenko A."/>
            <person name="Shiryaev A."/>
            <person name="Soop K."/>
            <person name="Spirin V."/>
            <person name="Szebenyi C."/>
            <person name="Tomsovsky M."/>
            <person name="Tulloss R.E."/>
            <person name="Uehling J."/>
            <person name="Grigoriev I.V."/>
            <person name="Vagvolgyi C."/>
            <person name="Papp T."/>
            <person name="Martin F.M."/>
            <person name="Miettinen O."/>
            <person name="Hibbett D.S."/>
            <person name="Nagy L.G."/>
        </authorList>
    </citation>
    <scope>NUCLEOTIDE SEQUENCE [LARGE SCALE GENOMIC DNA]</scope>
    <source>
        <strain evidence="1 2">FP101781</strain>
    </source>
</reference>
<keyword evidence="2" id="KW-1185">Reference proteome</keyword>
<dbReference type="STRING" id="71717.A0A4Y7TMM7"/>
<name>A0A4Y7TMM7_COPMI</name>